<keyword evidence="1" id="KW-0479">Metal-binding</keyword>
<dbReference type="Proteomes" id="UP000198287">
    <property type="component" value="Unassembled WGS sequence"/>
</dbReference>
<dbReference type="InterPro" id="IPR051190">
    <property type="entry name" value="Baculoviral_IAP"/>
</dbReference>
<evidence type="ECO:0000256" key="2">
    <source>
        <dbReference type="ARBA" id="ARBA00022833"/>
    </source>
</evidence>
<proteinExistence type="predicted"/>
<dbReference type="EMBL" id="LNIX01000004">
    <property type="protein sequence ID" value="OXA56338.1"/>
    <property type="molecule type" value="Genomic_DNA"/>
</dbReference>
<organism evidence="3 4">
    <name type="scientific">Folsomia candida</name>
    <name type="common">Springtail</name>
    <dbReference type="NCBI Taxonomy" id="158441"/>
    <lineage>
        <taxon>Eukaryota</taxon>
        <taxon>Metazoa</taxon>
        <taxon>Ecdysozoa</taxon>
        <taxon>Arthropoda</taxon>
        <taxon>Hexapoda</taxon>
        <taxon>Collembola</taxon>
        <taxon>Entomobryomorpha</taxon>
        <taxon>Isotomoidea</taxon>
        <taxon>Isotomidae</taxon>
        <taxon>Proisotominae</taxon>
        <taxon>Folsomia</taxon>
    </lineage>
</organism>
<comment type="caution">
    <text evidence="3">The sequence shown here is derived from an EMBL/GenBank/DDBJ whole genome shotgun (WGS) entry which is preliminary data.</text>
</comment>
<dbReference type="PANTHER" id="PTHR46771">
    <property type="entry name" value="DETERIN"/>
    <property type="match status" value="1"/>
</dbReference>
<evidence type="ECO:0000256" key="1">
    <source>
        <dbReference type="ARBA" id="ARBA00022723"/>
    </source>
</evidence>
<dbReference type="PROSITE" id="PS50143">
    <property type="entry name" value="BIR_REPEAT_2"/>
    <property type="match status" value="1"/>
</dbReference>
<gene>
    <name evidence="3" type="ORF">Fcan01_09742</name>
</gene>
<reference evidence="3 4" key="1">
    <citation type="submission" date="2015-12" db="EMBL/GenBank/DDBJ databases">
        <title>The genome of Folsomia candida.</title>
        <authorList>
            <person name="Faddeeva A."/>
            <person name="Derks M.F."/>
            <person name="Anvar Y."/>
            <person name="Smit S."/>
            <person name="Van Straalen N."/>
            <person name="Roelofs D."/>
        </authorList>
    </citation>
    <scope>NUCLEOTIDE SEQUENCE [LARGE SCALE GENOMIC DNA]</scope>
    <source>
        <strain evidence="3 4">VU population</strain>
        <tissue evidence="3">Whole body</tissue>
    </source>
</reference>
<accession>A0A226EGI8</accession>
<sequence>MADEGGTRLNETFEIDTDDKGIEFDLPIESGGLYRERVKSFTDTNWPYVDPTTHSCTPEELSMSGFMCCTDETTQEKVIKCFACNIAISAHDLGPDSEPWYIHLERSPDCPYLQLGKKKFPRDYTFRDISDILFKKLLQVPTLRFQQIEDEIRKIAPPNNKEEQHNK</sequence>
<dbReference type="Pfam" id="PF00653">
    <property type="entry name" value="BIR"/>
    <property type="match status" value="1"/>
</dbReference>
<evidence type="ECO:0000313" key="4">
    <source>
        <dbReference type="Proteomes" id="UP000198287"/>
    </source>
</evidence>
<dbReference type="STRING" id="158441.A0A226EGI8"/>
<dbReference type="SMART" id="SM00238">
    <property type="entry name" value="BIR"/>
    <property type="match status" value="1"/>
</dbReference>
<dbReference type="GO" id="GO:0046872">
    <property type="term" value="F:metal ion binding"/>
    <property type="evidence" value="ECO:0007669"/>
    <property type="project" value="UniProtKB-KW"/>
</dbReference>
<dbReference type="PANTHER" id="PTHR46771:SF5">
    <property type="entry name" value="DETERIN"/>
    <property type="match status" value="1"/>
</dbReference>
<dbReference type="OrthoDB" id="2196114at2759"/>
<dbReference type="AlphaFoldDB" id="A0A226EGI8"/>
<evidence type="ECO:0000313" key="3">
    <source>
        <dbReference type="EMBL" id="OXA56338.1"/>
    </source>
</evidence>
<name>A0A226EGI8_FOLCA</name>
<dbReference type="SUPFAM" id="SSF57924">
    <property type="entry name" value="Inhibitor of apoptosis (IAP) repeat"/>
    <property type="match status" value="1"/>
</dbReference>
<dbReference type="InterPro" id="IPR001370">
    <property type="entry name" value="BIR_rpt"/>
</dbReference>
<protein>
    <submittedName>
        <fullName evidence="3">Baculoviral IAP repeat-containing protein 5.2-A</fullName>
    </submittedName>
</protein>
<keyword evidence="4" id="KW-1185">Reference proteome</keyword>
<keyword evidence="2" id="KW-0862">Zinc</keyword>
<dbReference type="Gene3D" id="1.10.1170.10">
    <property type="entry name" value="Inhibitor Of Apoptosis Protein (2mihbC-IAP-1), Chain A"/>
    <property type="match status" value="1"/>
</dbReference>